<evidence type="ECO:0000313" key="3">
    <source>
        <dbReference type="EMBL" id="BBO73508.1"/>
    </source>
</evidence>
<dbReference type="InterPro" id="IPR000873">
    <property type="entry name" value="AMP-dep_synth/lig_dom"/>
</dbReference>
<dbReference type="InterPro" id="IPR020845">
    <property type="entry name" value="AMP-binding_CS"/>
</dbReference>
<dbReference type="AlphaFoldDB" id="A0A5K7YY24"/>
<name>A0A5K7YY24_9BACT</name>
<dbReference type="Gene3D" id="3.30.300.30">
    <property type="match status" value="1"/>
</dbReference>
<keyword evidence="4" id="KW-1185">Reference proteome</keyword>
<sequence>MTTSTDALKQELTFTRFDRMSEAYPHRPAVVYLGEYFSYRRLRDLSERFAGAMADLDVAKGDRVMIYIPNCIQWVIAFLGIQKLGAVVVPVAPIYTSHEITYMIEDAEVQTVICTDTNFCYVKEAFAETGLKQVVVTNLIDLLPAWKRWLGHLFDKVPTGKVDADPRVHRFTRLIRHAPLADPPDIDPAGDLSYILYTGGTTGFPKGVPGNHVGMTSYVNDVTEDVAGDHLKEGEDTYIAVNPLFHIMALGLFMAVGLNRGNTTVLMPVPQVDAILEAIGRYRVRWLLGVPALYRMILENDRQDRYDLGSLRYCYCGGDVLPEEVKERWQKRCGIPIYQVYGSTEVGHVAYSKIGTDPSPRAIGHPLKSRQCRIVDPVTLAPVENGQSGELLVTSPYTLKAYYNKPEETEKTYVQIDGATWCRMGDFVSALPSGELIYMERSADIIKHKAFRVSASEVEAVLQDHPTVIGACVVGVPDTKVGERIKAIVVLKEDARGVGGTELMRWCRDRLAAYKVPSYIEFRDMLPKSKVGKLLRREVRDDEIRRISKGKPKPVAKGA</sequence>
<dbReference type="PANTHER" id="PTHR43767:SF1">
    <property type="entry name" value="NONRIBOSOMAL PEPTIDE SYNTHASE PES1 (EUROFUNG)-RELATED"/>
    <property type="match status" value="1"/>
</dbReference>
<dbReference type="Pfam" id="PF00501">
    <property type="entry name" value="AMP-binding"/>
    <property type="match status" value="1"/>
</dbReference>
<dbReference type="SUPFAM" id="SSF56801">
    <property type="entry name" value="Acetyl-CoA synthetase-like"/>
    <property type="match status" value="1"/>
</dbReference>
<dbReference type="KEGG" id="dwd:DSCW_09250"/>
<evidence type="ECO:0000259" key="1">
    <source>
        <dbReference type="Pfam" id="PF00501"/>
    </source>
</evidence>
<keyword evidence="3" id="KW-0436">Ligase</keyword>
<dbReference type="RefSeq" id="WP_155302608.1">
    <property type="nucleotide sequence ID" value="NZ_AP021875.1"/>
</dbReference>
<gene>
    <name evidence="3" type="ORF">DSCW_09250</name>
</gene>
<proteinExistence type="predicted"/>
<accession>A0A5K7YY24</accession>
<dbReference type="Proteomes" id="UP000427769">
    <property type="component" value="Chromosome"/>
</dbReference>
<organism evidence="3 4">
    <name type="scientific">Desulfosarcina widdelii</name>
    <dbReference type="NCBI Taxonomy" id="947919"/>
    <lineage>
        <taxon>Bacteria</taxon>
        <taxon>Pseudomonadati</taxon>
        <taxon>Thermodesulfobacteriota</taxon>
        <taxon>Desulfobacteria</taxon>
        <taxon>Desulfobacterales</taxon>
        <taxon>Desulfosarcinaceae</taxon>
        <taxon>Desulfosarcina</taxon>
    </lineage>
</organism>
<dbReference type="InterPro" id="IPR025110">
    <property type="entry name" value="AMP-bd_C"/>
</dbReference>
<dbReference type="PROSITE" id="PS00455">
    <property type="entry name" value="AMP_BINDING"/>
    <property type="match status" value="1"/>
</dbReference>
<dbReference type="InterPro" id="IPR050237">
    <property type="entry name" value="ATP-dep_AMP-bd_enzyme"/>
</dbReference>
<protein>
    <submittedName>
        <fullName evidence="3">Long-chain fatty acid--CoA ligase</fullName>
    </submittedName>
</protein>
<dbReference type="InterPro" id="IPR042099">
    <property type="entry name" value="ANL_N_sf"/>
</dbReference>
<dbReference type="GO" id="GO:0016878">
    <property type="term" value="F:acid-thiol ligase activity"/>
    <property type="evidence" value="ECO:0007669"/>
    <property type="project" value="UniProtKB-ARBA"/>
</dbReference>
<evidence type="ECO:0000259" key="2">
    <source>
        <dbReference type="Pfam" id="PF13193"/>
    </source>
</evidence>
<dbReference type="InterPro" id="IPR045851">
    <property type="entry name" value="AMP-bd_C_sf"/>
</dbReference>
<reference evidence="3 4" key="1">
    <citation type="submission" date="2019-11" db="EMBL/GenBank/DDBJ databases">
        <title>Comparative genomics of hydrocarbon-degrading Desulfosarcina strains.</title>
        <authorList>
            <person name="Watanabe M."/>
            <person name="Kojima H."/>
            <person name="Fukui M."/>
        </authorList>
    </citation>
    <scope>NUCLEOTIDE SEQUENCE [LARGE SCALE GENOMIC DNA]</scope>
    <source>
        <strain evidence="3 4">PP31</strain>
    </source>
</reference>
<dbReference type="OrthoDB" id="9765680at2"/>
<feature type="domain" description="AMP-dependent synthetase/ligase" evidence="1">
    <location>
        <begin position="18"/>
        <end position="403"/>
    </location>
</feature>
<dbReference type="EMBL" id="AP021875">
    <property type="protein sequence ID" value="BBO73508.1"/>
    <property type="molecule type" value="Genomic_DNA"/>
</dbReference>
<feature type="domain" description="AMP-binding enzyme C-terminal" evidence="2">
    <location>
        <begin position="457"/>
        <end position="533"/>
    </location>
</feature>
<dbReference type="PANTHER" id="PTHR43767">
    <property type="entry name" value="LONG-CHAIN-FATTY-ACID--COA LIGASE"/>
    <property type="match status" value="1"/>
</dbReference>
<dbReference type="Pfam" id="PF13193">
    <property type="entry name" value="AMP-binding_C"/>
    <property type="match status" value="1"/>
</dbReference>
<dbReference type="Gene3D" id="3.40.50.12780">
    <property type="entry name" value="N-terminal domain of ligase-like"/>
    <property type="match status" value="1"/>
</dbReference>
<evidence type="ECO:0000313" key="4">
    <source>
        <dbReference type="Proteomes" id="UP000427769"/>
    </source>
</evidence>